<keyword evidence="1" id="KW-0812">Transmembrane</keyword>
<keyword evidence="1" id="KW-1133">Transmembrane helix</keyword>
<keyword evidence="1" id="KW-0472">Membrane</keyword>
<feature type="transmembrane region" description="Helical" evidence="1">
    <location>
        <begin position="6"/>
        <end position="25"/>
    </location>
</feature>
<accession>A0A4R7F463</accession>
<comment type="caution">
    <text evidence="2">The sequence shown here is derived from an EMBL/GenBank/DDBJ whole genome shotgun (WGS) entry which is preliminary data.</text>
</comment>
<dbReference type="AlphaFoldDB" id="A0A4R7F463"/>
<dbReference type="OrthoDB" id="3173919at2"/>
<evidence type="ECO:0000313" key="3">
    <source>
        <dbReference type="Proteomes" id="UP000295215"/>
    </source>
</evidence>
<dbReference type="Pfam" id="PF13630">
    <property type="entry name" value="SdpI"/>
    <property type="match status" value="1"/>
</dbReference>
<gene>
    <name evidence="2" type="ORF">C8P70_10959</name>
</gene>
<evidence type="ECO:0000256" key="1">
    <source>
        <dbReference type="SAM" id="Phobius"/>
    </source>
</evidence>
<proteinExistence type="predicted"/>
<reference evidence="2 3" key="1">
    <citation type="submission" date="2019-03" db="EMBL/GenBank/DDBJ databases">
        <title>Genomic Encyclopedia of Archaeal and Bacterial Type Strains, Phase II (KMG-II): from individual species to whole genera.</title>
        <authorList>
            <person name="Goeker M."/>
        </authorList>
    </citation>
    <scope>NUCLEOTIDE SEQUENCE [LARGE SCALE GENOMIC DNA]</scope>
    <source>
        <strain evidence="2 3">DSM 28213</strain>
    </source>
</reference>
<protein>
    <submittedName>
        <fullName evidence="2">SdpI/YhfL family protein</fullName>
    </submittedName>
</protein>
<dbReference type="Proteomes" id="UP000295215">
    <property type="component" value="Unassembled WGS sequence"/>
</dbReference>
<feature type="transmembrane region" description="Helical" evidence="1">
    <location>
        <begin position="61"/>
        <end position="81"/>
    </location>
</feature>
<sequence>MNPEDSISVILFFVAFITLISGYLFRFKPPKTINFIYGYRTKRSMSGQEHWDFAHLYSGKLMLILGAVLFFLALLSLFVKIQLEEPFLGLLAVGIFVIGMAIVIYKTEKALKKTFDNKKA</sequence>
<dbReference type="EMBL" id="SOAG01000009">
    <property type="protein sequence ID" value="TDS60202.1"/>
    <property type="molecule type" value="Genomic_DNA"/>
</dbReference>
<name>A0A4R7F463_9FLAO</name>
<organism evidence="2 3">
    <name type="scientific">Myroides indicus</name>
    <dbReference type="NCBI Taxonomy" id="1323422"/>
    <lineage>
        <taxon>Bacteria</taxon>
        <taxon>Pseudomonadati</taxon>
        <taxon>Bacteroidota</taxon>
        <taxon>Flavobacteriia</taxon>
        <taxon>Flavobacteriales</taxon>
        <taxon>Flavobacteriaceae</taxon>
        <taxon>Myroides</taxon>
    </lineage>
</organism>
<dbReference type="InterPro" id="IPR025962">
    <property type="entry name" value="SdpI/YhfL"/>
</dbReference>
<evidence type="ECO:0000313" key="2">
    <source>
        <dbReference type="EMBL" id="TDS60202.1"/>
    </source>
</evidence>
<keyword evidence="3" id="KW-1185">Reference proteome</keyword>
<dbReference type="RefSeq" id="WP_133712277.1">
    <property type="nucleotide sequence ID" value="NZ_SOAG01000009.1"/>
</dbReference>
<feature type="transmembrane region" description="Helical" evidence="1">
    <location>
        <begin position="87"/>
        <end position="105"/>
    </location>
</feature>